<evidence type="ECO:0000259" key="1">
    <source>
        <dbReference type="Pfam" id="PF02470"/>
    </source>
</evidence>
<accession>A0A7I9XPY0</accession>
<dbReference type="AlphaFoldDB" id="A0A7I9XPY0"/>
<dbReference type="InterPro" id="IPR024516">
    <property type="entry name" value="Mce_C"/>
</dbReference>
<gene>
    <name evidence="3" type="ORF">MSEN_37290</name>
</gene>
<evidence type="ECO:0008006" key="5">
    <source>
        <dbReference type="Google" id="ProtNLM"/>
    </source>
</evidence>
<evidence type="ECO:0000259" key="2">
    <source>
        <dbReference type="Pfam" id="PF11887"/>
    </source>
</evidence>
<dbReference type="Proteomes" id="UP000465263">
    <property type="component" value="Unassembled WGS sequence"/>
</dbReference>
<evidence type="ECO:0000313" key="4">
    <source>
        <dbReference type="Proteomes" id="UP000465263"/>
    </source>
</evidence>
<dbReference type="InterPro" id="IPR052336">
    <property type="entry name" value="MlaD_Phospholipid_Transporter"/>
</dbReference>
<keyword evidence="4" id="KW-1185">Reference proteome</keyword>
<reference evidence="3 4" key="1">
    <citation type="journal article" date="2019" name="Emerg. Microbes Infect.">
        <title>Comprehensive subspecies identification of 175 nontuberculous mycobacteria species based on 7547 genomic profiles.</title>
        <authorList>
            <person name="Matsumoto Y."/>
            <person name="Kinjo T."/>
            <person name="Motooka D."/>
            <person name="Nabeya D."/>
            <person name="Jung N."/>
            <person name="Uechi K."/>
            <person name="Horii T."/>
            <person name="Iida T."/>
            <person name="Fujita J."/>
            <person name="Nakamura S."/>
        </authorList>
    </citation>
    <scope>NUCLEOTIDE SEQUENCE [LARGE SCALE GENOMIC DNA]</scope>
    <source>
        <strain evidence="3 4">JCM 16017</strain>
    </source>
</reference>
<dbReference type="EMBL" id="BLKV01000002">
    <property type="protein sequence ID" value="GFG72009.1"/>
    <property type="molecule type" value="Genomic_DNA"/>
</dbReference>
<evidence type="ECO:0000313" key="3">
    <source>
        <dbReference type="EMBL" id="GFG72009.1"/>
    </source>
</evidence>
<feature type="domain" description="Mce/MlaD" evidence="1">
    <location>
        <begin position="37"/>
        <end position="114"/>
    </location>
</feature>
<dbReference type="Pfam" id="PF11887">
    <property type="entry name" value="Mce4_CUP1"/>
    <property type="match status" value="1"/>
</dbReference>
<dbReference type="OrthoDB" id="338143at2"/>
<dbReference type="Pfam" id="PF02470">
    <property type="entry name" value="MlaD"/>
    <property type="match status" value="1"/>
</dbReference>
<dbReference type="RefSeq" id="WP_085082072.1">
    <property type="nucleotide sequence ID" value="NZ_BLKV01000002.1"/>
</dbReference>
<dbReference type="PANTHER" id="PTHR33371">
    <property type="entry name" value="INTERMEMBRANE PHOSPHOLIPID TRANSPORT SYSTEM BINDING PROTEIN MLAD-RELATED"/>
    <property type="match status" value="1"/>
</dbReference>
<dbReference type="InterPro" id="IPR003399">
    <property type="entry name" value="Mce/MlaD"/>
</dbReference>
<sequence length="339" mass="37277">MIKPRAALWRFVVASALAFLVFILIVNVLRQPLADETRSYTAEFTDVSGLRPDADVRIRGVRVGKVKGLQLEHKAGQDIAVVDLSLDKHYSVVAATRLAIKYQALTGLRYIDVTNADERSAKQGAERVSLTHIPVSMTQPSFDITSLFNGLQPVLATLSPEDIDRFTENAANYLQGDGDGIGPVLDSIRKLTEFTSNRQQVVATLMQNLSSISDTFGGHAKELVQVIDWLNRPFDAALTVLDEFRKSDLYGPLYTGHVVRLLANAGFTPGKADLDEGLDRAITAFYDFSDEIKRVPVVWDSVQPPAEPDSPLPCAKGQAQLPESMDILLNGQRVIVCNR</sequence>
<name>A0A7I9XPY0_9MYCO</name>
<comment type="caution">
    <text evidence="3">The sequence shown here is derived from an EMBL/GenBank/DDBJ whole genome shotgun (WGS) entry which is preliminary data.</text>
</comment>
<protein>
    <recommendedName>
        <fullName evidence="5">Mce family protein</fullName>
    </recommendedName>
</protein>
<organism evidence="3 4">
    <name type="scientific">Mycolicibacter senuensis</name>
    <dbReference type="NCBI Taxonomy" id="386913"/>
    <lineage>
        <taxon>Bacteria</taxon>
        <taxon>Bacillati</taxon>
        <taxon>Actinomycetota</taxon>
        <taxon>Actinomycetes</taxon>
        <taxon>Mycobacteriales</taxon>
        <taxon>Mycobacteriaceae</taxon>
        <taxon>Mycolicibacter</taxon>
    </lineage>
</organism>
<dbReference type="GO" id="GO:0005576">
    <property type="term" value="C:extracellular region"/>
    <property type="evidence" value="ECO:0007669"/>
    <property type="project" value="TreeGrafter"/>
</dbReference>
<dbReference type="GO" id="GO:0051701">
    <property type="term" value="P:biological process involved in interaction with host"/>
    <property type="evidence" value="ECO:0007669"/>
    <property type="project" value="TreeGrafter"/>
</dbReference>
<feature type="domain" description="Mammalian cell entry C-terminal" evidence="2">
    <location>
        <begin position="132"/>
        <end position="230"/>
    </location>
</feature>
<proteinExistence type="predicted"/>
<dbReference type="PANTHER" id="PTHR33371:SF17">
    <property type="entry name" value="MCE-FAMILY PROTEIN MCE1B"/>
    <property type="match status" value="1"/>
</dbReference>